<dbReference type="Proteomes" id="UP000030671">
    <property type="component" value="Unassembled WGS sequence"/>
</dbReference>
<proteinExistence type="predicted"/>
<keyword evidence="2" id="KW-1185">Reference proteome</keyword>
<accession>W4K0X2</accession>
<dbReference type="KEGG" id="hir:HETIRDRAFT_322943"/>
<dbReference type="RefSeq" id="XP_009548063.1">
    <property type="nucleotide sequence ID" value="XM_009549768.1"/>
</dbReference>
<dbReference type="GeneID" id="20670925"/>
<reference evidence="1 2" key="1">
    <citation type="journal article" date="2012" name="New Phytol.">
        <title>Insight into trade-off between wood decay and parasitism from the genome of a fungal forest pathogen.</title>
        <authorList>
            <person name="Olson A."/>
            <person name="Aerts A."/>
            <person name="Asiegbu F."/>
            <person name="Belbahri L."/>
            <person name="Bouzid O."/>
            <person name="Broberg A."/>
            <person name="Canback B."/>
            <person name="Coutinho P.M."/>
            <person name="Cullen D."/>
            <person name="Dalman K."/>
            <person name="Deflorio G."/>
            <person name="van Diepen L.T."/>
            <person name="Dunand C."/>
            <person name="Duplessis S."/>
            <person name="Durling M."/>
            <person name="Gonthier P."/>
            <person name="Grimwood J."/>
            <person name="Fossdal C.G."/>
            <person name="Hansson D."/>
            <person name="Henrissat B."/>
            <person name="Hietala A."/>
            <person name="Himmelstrand K."/>
            <person name="Hoffmeister D."/>
            <person name="Hogberg N."/>
            <person name="James T.Y."/>
            <person name="Karlsson M."/>
            <person name="Kohler A."/>
            <person name="Kues U."/>
            <person name="Lee Y.H."/>
            <person name="Lin Y.C."/>
            <person name="Lind M."/>
            <person name="Lindquist E."/>
            <person name="Lombard V."/>
            <person name="Lucas S."/>
            <person name="Lunden K."/>
            <person name="Morin E."/>
            <person name="Murat C."/>
            <person name="Park J."/>
            <person name="Raffaello T."/>
            <person name="Rouze P."/>
            <person name="Salamov A."/>
            <person name="Schmutz J."/>
            <person name="Solheim H."/>
            <person name="Stahlberg J."/>
            <person name="Velez H."/>
            <person name="de Vries R.P."/>
            <person name="Wiebenga A."/>
            <person name="Woodward S."/>
            <person name="Yakovlev I."/>
            <person name="Garbelotto M."/>
            <person name="Martin F."/>
            <person name="Grigoriev I.V."/>
            <person name="Stenlid J."/>
        </authorList>
    </citation>
    <scope>NUCLEOTIDE SEQUENCE [LARGE SCALE GENOMIC DNA]</scope>
    <source>
        <strain evidence="1 2">TC 32-1</strain>
    </source>
</reference>
<name>W4K0X2_HETIT</name>
<dbReference type="EMBL" id="KI925460">
    <property type="protein sequence ID" value="ETW79478.1"/>
    <property type="molecule type" value="Genomic_DNA"/>
</dbReference>
<evidence type="ECO:0000313" key="2">
    <source>
        <dbReference type="Proteomes" id="UP000030671"/>
    </source>
</evidence>
<protein>
    <submittedName>
        <fullName evidence="1">Uncharacterized protein</fullName>
    </submittedName>
</protein>
<dbReference type="OrthoDB" id="3133596at2759"/>
<dbReference type="HOGENOM" id="CLU_045560_0_0_1"/>
<dbReference type="InParanoid" id="W4K0X2"/>
<dbReference type="eggNOG" id="ENOG502SQ8R">
    <property type="taxonomic scope" value="Eukaryota"/>
</dbReference>
<sequence>MSPIILDTVGPLSCGSTSTPIAFRAVNARYSFSLDTKRREAQVKDAIPPNAQDVANCIVTGDSATESPIHLCHVSHERHWSNHHMLNLSRLERAWGMKYDTIQMDGESNTISRAYSSLRYFLSLTLWDRWVKFDPLDGHVPSIEDMYDGAETFEYRLVPLFPDVPSISHRNKAEDGPESDESSGNPVHSYPFDYLPPIFSRVKSHFVVYDAGRKIDSISLQTYRTTSDIARIYGVSQEKAERVTTVVYAAYCTWSNHVHPATFVISPRIIDSRSRSSLIRPGQPNCAPQAGRPKKRCRATGEVIDAVYLQPNVVRYATSLSRVSPCGSDVLIVGDPGWDTEVDAEYEKKQLHRVIKASKRWARECHRESLSSGGWVSCLTHDEQLKSYRQEPSWPVLSTM</sequence>
<evidence type="ECO:0000313" key="1">
    <source>
        <dbReference type="EMBL" id="ETW79478.1"/>
    </source>
</evidence>
<dbReference type="AlphaFoldDB" id="W4K0X2"/>
<gene>
    <name evidence="1" type="ORF">HETIRDRAFT_322943</name>
</gene>
<organism evidence="1 2">
    <name type="scientific">Heterobasidion irregulare (strain TC 32-1)</name>
    <dbReference type="NCBI Taxonomy" id="747525"/>
    <lineage>
        <taxon>Eukaryota</taxon>
        <taxon>Fungi</taxon>
        <taxon>Dikarya</taxon>
        <taxon>Basidiomycota</taxon>
        <taxon>Agaricomycotina</taxon>
        <taxon>Agaricomycetes</taxon>
        <taxon>Russulales</taxon>
        <taxon>Bondarzewiaceae</taxon>
        <taxon>Heterobasidion</taxon>
        <taxon>Heterobasidion annosum species complex</taxon>
    </lineage>
</organism>